<keyword evidence="2" id="KW-0812">Transmembrane</keyword>
<evidence type="ECO:0000313" key="3">
    <source>
        <dbReference type="EMBL" id="BAU99784.1"/>
    </source>
</evidence>
<sequence length="146" mass="17343">MSNETISIIFQSITLLAVFAAVWQLFLRSTAMHRDMEMTFVQRYWEIMDRRSPQLVIDGKPTPEDELIILQYLRLCEDEFDHRRQGKLPRQTWEAWRDAMREQLSDAHFADVLQKTSPHYPGVRQVMTGAPDLDPHPRRNRFTERA</sequence>
<feature type="compositionally biased region" description="Basic and acidic residues" evidence="1">
    <location>
        <begin position="133"/>
        <end position="146"/>
    </location>
</feature>
<keyword evidence="2" id="KW-1133">Transmembrane helix</keyword>
<dbReference type="KEGG" id="amin:AUMI_112420"/>
<accession>A0A173LY49</accession>
<evidence type="ECO:0000313" key="4">
    <source>
        <dbReference type="Proteomes" id="UP000243847"/>
    </source>
</evidence>
<keyword evidence="2" id="KW-0472">Membrane</keyword>
<dbReference type="OrthoDB" id="4314850at2"/>
<reference evidence="3 4" key="1">
    <citation type="journal article" date="2016" name="Genome Announc.">
        <title>Complete Genome Sequence of Aurantimicrobium minutum Type Strain KNCT, a Planktonic Ultramicrobacterium Isolated from River Water.</title>
        <authorList>
            <person name="Nakai R."/>
            <person name="Fujisawa T."/>
            <person name="Nakamura Y."/>
            <person name="Nishide H."/>
            <person name="Uchiyama I."/>
            <person name="Baba T."/>
            <person name="Toyoda A."/>
            <person name="Fujiyama A."/>
            <person name="Naganuma T."/>
            <person name="Niki H."/>
        </authorList>
    </citation>
    <scope>NUCLEOTIDE SEQUENCE [LARGE SCALE GENOMIC DNA]</scope>
    <source>
        <strain evidence="3 4">KNC</strain>
    </source>
</reference>
<feature type="transmembrane region" description="Helical" evidence="2">
    <location>
        <begin position="6"/>
        <end position="27"/>
    </location>
</feature>
<gene>
    <name evidence="3" type="ORF">AUMI_112420</name>
</gene>
<dbReference type="RefSeq" id="WP_096382608.1">
    <property type="nucleotide sequence ID" value="NZ_AP017457.1"/>
</dbReference>
<evidence type="ECO:0000256" key="1">
    <source>
        <dbReference type="SAM" id="MobiDB-lite"/>
    </source>
</evidence>
<feature type="region of interest" description="Disordered" evidence="1">
    <location>
        <begin position="121"/>
        <end position="146"/>
    </location>
</feature>
<evidence type="ECO:0000256" key="2">
    <source>
        <dbReference type="SAM" id="Phobius"/>
    </source>
</evidence>
<dbReference type="Proteomes" id="UP000243847">
    <property type="component" value="Chromosome sequence1"/>
</dbReference>
<proteinExistence type="predicted"/>
<protein>
    <submittedName>
        <fullName evidence="3">Uncharacterized protein</fullName>
    </submittedName>
</protein>
<dbReference type="GeneID" id="80452431"/>
<organism evidence="3 4">
    <name type="scientific">Aurantimicrobium minutum</name>
    <dbReference type="NCBI Taxonomy" id="708131"/>
    <lineage>
        <taxon>Bacteria</taxon>
        <taxon>Bacillati</taxon>
        <taxon>Actinomycetota</taxon>
        <taxon>Actinomycetes</taxon>
        <taxon>Micrococcales</taxon>
        <taxon>Microbacteriaceae</taxon>
        <taxon>Aurantimicrobium</taxon>
    </lineage>
</organism>
<name>A0A173LY49_9MICO</name>
<dbReference type="AlphaFoldDB" id="A0A173LY49"/>
<dbReference type="EMBL" id="AP017457">
    <property type="protein sequence ID" value="BAU99784.1"/>
    <property type="molecule type" value="Genomic_DNA"/>
</dbReference>